<keyword evidence="2" id="KW-1185">Reference proteome</keyword>
<dbReference type="SUPFAM" id="SSF48452">
    <property type="entry name" value="TPR-like"/>
    <property type="match status" value="1"/>
</dbReference>
<dbReference type="InterPro" id="IPR036271">
    <property type="entry name" value="Tet_transcr_reg_TetR-rel_C_sf"/>
</dbReference>
<dbReference type="SUPFAM" id="SSF48498">
    <property type="entry name" value="Tetracyclin repressor-like, C-terminal domain"/>
    <property type="match status" value="1"/>
</dbReference>
<dbReference type="RefSeq" id="WP_142102189.1">
    <property type="nucleotide sequence ID" value="NZ_VFPH01000001.1"/>
</dbReference>
<reference evidence="1 2" key="1">
    <citation type="submission" date="2019-06" db="EMBL/GenBank/DDBJ databases">
        <title>Sequencing the genomes of 1000 actinobacteria strains.</title>
        <authorList>
            <person name="Klenk H.-P."/>
        </authorList>
    </citation>
    <scope>NUCLEOTIDE SEQUENCE [LARGE SCALE GENOMIC DNA]</scope>
    <source>
        <strain evidence="1 2">DSM 45511</strain>
    </source>
</reference>
<sequence>MTRLEGQCRALLFHGSAGALLGEIDEVAQLLARTCELAARSGDPELFMTAHLYRGTIEIQCGRAPEGLEALEVGRLVAEKSCDVRFLGALTEMTGTAHLYLGDGRKAVRLYEEAAAIGDGTPRQHVFTRALSRLDPQAATEAVEGIATFAAAANLRTRARWEALRRAAATDADLAAALQQCEQLGRQDHRQTVALLAERGVLRTDVPADELADQLWVVMRSAQCQRLVGRAGWTEERYTAWLRRAAVQILLPGPRPVDHLLGVLA</sequence>
<evidence type="ECO:0000313" key="1">
    <source>
        <dbReference type="EMBL" id="TQM46116.1"/>
    </source>
</evidence>
<protein>
    <recommendedName>
        <fullName evidence="3">MalT-like TPR region domain-containing protein</fullName>
    </recommendedName>
</protein>
<gene>
    <name evidence="1" type="ORF">FB388_3521</name>
</gene>
<organism evidence="1 2">
    <name type="scientific">Pseudonocardia cypriaca</name>
    <dbReference type="NCBI Taxonomy" id="882449"/>
    <lineage>
        <taxon>Bacteria</taxon>
        <taxon>Bacillati</taxon>
        <taxon>Actinomycetota</taxon>
        <taxon>Actinomycetes</taxon>
        <taxon>Pseudonocardiales</taxon>
        <taxon>Pseudonocardiaceae</taxon>
        <taxon>Pseudonocardia</taxon>
    </lineage>
</organism>
<comment type="caution">
    <text evidence="1">The sequence shown here is derived from an EMBL/GenBank/DDBJ whole genome shotgun (WGS) entry which is preliminary data.</text>
</comment>
<dbReference type="EMBL" id="VFPH01000001">
    <property type="protein sequence ID" value="TQM46116.1"/>
    <property type="molecule type" value="Genomic_DNA"/>
</dbReference>
<dbReference type="AlphaFoldDB" id="A0A543GJ81"/>
<evidence type="ECO:0008006" key="3">
    <source>
        <dbReference type="Google" id="ProtNLM"/>
    </source>
</evidence>
<dbReference type="Proteomes" id="UP000319818">
    <property type="component" value="Unassembled WGS sequence"/>
</dbReference>
<dbReference type="InterPro" id="IPR011990">
    <property type="entry name" value="TPR-like_helical_dom_sf"/>
</dbReference>
<proteinExistence type="predicted"/>
<name>A0A543GJ81_9PSEU</name>
<accession>A0A543GJ81</accession>
<dbReference type="OrthoDB" id="4823039at2"/>
<evidence type="ECO:0000313" key="2">
    <source>
        <dbReference type="Proteomes" id="UP000319818"/>
    </source>
</evidence>